<evidence type="ECO:0000313" key="2">
    <source>
        <dbReference type="Proteomes" id="UP000233783"/>
    </source>
</evidence>
<dbReference type="AlphaFoldDB" id="A0A2N3QPN4"/>
<name>A0A2N3QPN4_9BIFI</name>
<organism evidence="1 2">
    <name type="scientific">Bifidobacterium pseudolongum subsp. globosum</name>
    <dbReference type="NCBI Taxonomy" id="1690"/>
    <lineage>
        <taxon>Bacteria</taxon>
        <taxon>Bacillati</taxon>
        <taxon>Actinomycetota</taxon>
        <taxon>Actinomycetes</taxon>
        <taxon>Bifidobacteriales</taxon>
        <taxon>Bifidobacteriaceae</taxon>
        <taxon>Bifidobacterium</taxon>
    </lineage>
</organism>
<dbReference type="Proteomes" id="UP000233783">
    <property type="component" value="Unassembled WGS sequence"/>
</dbReference>
<gene>
    <name evidence="1" type="ORF">CQR56_1786</name>
</gene>
<protein>
    <submittedName>
        <fullName evidence="1">Uncharacterized protein</fullName>
    </submittedName>
</protein>
<proteinExistence type="predicted"/>
<evidence type="ECO:0000313" key="1">
    <source>
        <dbReference type="EMBL" id="PKU93643.1"/>
    </source>
</evidence>
<sequence length="51" mass="5732">QPLLLPGSKETLQVTCADEAIKKAFRDAAIMAIEHGWNIRHKTEEELAEDN</sequence>
<accession>A0A2N3QPN4</accession>
<dbReference type="EMBL" id="PCHB01000040">
    <property type="protein sequence ID" value="PKU93643.1"/>
    <property type="molecule type" value="Genomic_DNA"/>
</dbReference>
<feature type="non-terminal residue" evidence="1">
    <location>
        <position position="1"/>
    </location>
</feature>
<comment type="caution">
    <text evidence="1">The sequence shown here is derived from an EMBL/GenBank/DDBJ whole genome shotgun (WGS) entry which is preliminary data.</text>
</comment>
<reference evidence="1 2" key="1">
    <citation type="submission" date="2017-10" db="EMBL/GenBank/DDBJ databases">
        <title>Bifidobacterium genomics.</title>
        <authorList>
            <person name="Lugli G.A."/>
            <person name="Milani C."/>
            <person name="Mancabelli L."/>
        </authorList>
    </citation>
    <scope>NUCLEOTIDE SEQUENCE [LARGE SCALE GENOMIC DNA]</scope>
    <source>
        <strain evidence="1 2">1744B</strain>
    </source>
</reference>